<organism evidence="2 3">
    <name type="scientific">Antarcticimicrobium sediminis</name>
    <dbReference type="NCBI Taxonomy" id="2546227"/>
    <lineage>
        <taxon>Bacteria</taxon>
        <taxon>Pseudomonadati</taxon>
        <taxon>Pseudomonadota</taxon>
        <taxon>Alphaproteobacteria</taxon>
        <taxon>Rhodobacterales</taxon>
        <taxon>Paracoccaceae</taxon>
        <taxon>Antarcticimicrobium</taxon>
    </lineage>
</organism>
<dbReference type="EMBL" id="SMFP01000006">
    <property type="protein sequence ID" value="TDE37927.1"/>
    <property type="molecule type" value="Genomic_DNA"/>
</dbReference>
<feature type="transmembrane region" description="Helical" evidence="1">
    <location>
        <begin position="75"/>
        <end position="96"/>
    </location>
</feature>
<proteinExistence type="predicted"/>
<keyword evidence="1" id="KW-0812">Transmembrane</keyword>
<sequence>MENRRWGLRVAATVAIAFGLLTVASGGRALFGDAAARAAVGNAVPFVLWFNFLAGFAYVGAGIGLFLQRHWAVRLSIAILVTTALVMIAFWVHVALGGAYEVRTVGAMGLRTAVWVLIVTVARRKEKPGFDAAQGGGRAPR</sequence>
<dbReference type="OrthoDB" id="1122739at2"/>
<gene>
    <name evidence="2" type="ORF">E1B25_10895</name>
</gene>
<keyword evidence="3" id="KW-1185">Reference proteome</keyword>
<dbReference type="RefSeq" id="WP_132829201.1">
    <property type="nucleotide sequence ID" value="NZ_SMFP01000006.1"/>
</dbReference>
<evidence type="ECO:0000313" key="2">
    <source>
        <dbReference type="EMBL" id="TDE37927.1"/>
    </source>
</evidence>
<feature type="transmembrane region" description="Helical" evidence="1">
    <location>
        <begin position="48"/>
        <end position="68"/>
    </location>
</feature>
<reference evidence="2 3" key="1">
    <citation type="submission" date="2019-03" db="EMBL/GenBank/DDBJ databases">
        <authorList>
            <person name="Zhang S."/>
        </authorList>
    </citation>
    <scope>NUCLEOTIDE SEQUENCE [LARGE SCALE GENOMIC DNA]</scope>
    <source>
        <strain evidence="2 3">S4J41</strain>
    </source>
</reference>
<dbReference type="AlphaFoldDB" id="A0A4R5ETC2"/>
<accession>A0A4R5ETC2</accession>
<protein>
    <submittedName>
        <fullName evidence="2">Uncharacterized protein</fullName>
    </submittedName>
</protein>
<keyword evidence="1" id="KW-0472">Membrane</keyword>
<keyword evidence="1" id="KW-1133">Transmembrane helix</keyword>
<comment type="caution">
    <text evidence="2">The sequence shown here is derived from an EMBL/GenBank/DDBJ whole genome shotgun (WGS) entry which is preliminary data.</text>
</comment>
<evidence type="ECO:0000313" key="3">
    <source>
        <dbReference type="Proteomes" id="UP000294662"/>
    </source>
</evidence>
<name>A0A4R5ETC2_9RHOB</name>
<dbReference type="Proteomes" id="UP000294662">
    <property type="component" value="Unassembled WGS sequence"/>
</dbReference>
<evidence type="ECO:0000256" key="1">
    <source>
        <dbReference type="SAM" id="Phobius"/>
    </source>
</evidence>
<feature type="transmembrane region" description="Helical" evidence="1">
    <location>
        <begin position="102"/>
        <end position="122"/>
    </location>
</feature>